<dbReference type="Proteomes" id="UP001158576">
    <property type="component" value="Chromosome PAR"/>
</dbReference>
<dbReference type="EMBL" id="OU015568">
    <property type="protein sequence ID" value="CAG5087737.1"/>
    <property type="molecule type" value="Genomic_DNA"/>
</dbReference>
<evidence type="ECO:0000313" key="5">
    <source>
        <dbReference type="Proteomes" id="UP001158576"/>
    </source>
</evidence>
<dbReference type="InterPro" id="IPR052065">
    <property type="entry name" value="Compl_asym_regulator"/>
</dbReference>
<sequence length="375" mass="42776">MFLLSEEQYLWMDLLFELSVTLASRCVDGFVTGPVLDKLYNDFDIRLEDLSRLLNNDDDPAVESAAFADSGGKTQAENDRAKETSIDLSALKSAKTIQRRSQTELKINENLLELITPTEPQKTEPPTVKPTRKPPVTPNERKFSFFAFRRKSNDEIAMDRITNMEKFVLDKSTKLKEEIEDLEEKFEETTSFVKFSIENQFWSSWSDWSPCSTTCERGIMRRHRHCNAETSCIGSRKTCGGGVKSRKRTCKHGDIGHENCQRIDSEESVLCNTQDCSLLIIFGGRENEEKSLLIDPISGELFKYHHHLPEENQPMTFIGSCAAIFQNYLIVAGHDHIGRMNQVFMLKQTLWQTLPSLEHQRNSAACAGMVTELCE</sequence>
<keyword evidence="2" id="KW-1015">Disulfide bond</keyword>
<evidence type="ECO:0000256" key="2">
    <source>
        <dbReference type="ARBA" id="ARBA00023157"/>
    </source>
</evidence>
<gene>
    <name evidence="4" type="ORF">OKIOD_LOCUS3179</name>
</gene>
<protein>
    <submittedName>
        <fullName evidence="4">Oidioi.mRNA.OKI2018_I69.PAR.g11621.t1.cds</fullName>
    </submittedName>
</protein>
<keyword evidence="5" id="KW-1185">Reference proteome</keyword>
<dbReference type="InterPro" id="IPR000884">
    <property type="entry name" value="TSP1_rpt"/>
</dbReference>
<dbReference type="Gene3D" id="2.20.100.10">
    <property type="entry name" value="Thrombospondin type-1 (TSP1) repeat"/>
    <property type="match status" value="1"/>
</dbReference>
<dbReference type="Pfam" id="PF00090">
    <property type="entry name" value="TSP_1"/>
    <property type="match status" value="2"/>
</dbReference>
<reference evidence="4 5" key="1">
    <citation type="submission" date="2021-04" db="EMBL/GenBank/DDBJ databases">
        <authorList>
            <person name="Bliznina A."/>
        </authorList>
    </citation>
    <scope>NUCLEOTIDE SEQUENCE [LARGE SCALE GENOMIC DNA]</scope>
</reference>
<name>A0ABN7S2A5_OIKDI</name>
<evidence type="ECO:0000256" key="1">
    <source>
        <dbReference type="ARBA" id="ARBA00022737"/>
    </source>
</evidence>
<keyword evidence="3" id="KW-0175">Coiled coil</keyword>
<dbReference type="PANTHER" id="PTHR22906">
    <property type="entry name" value="PROPERDIN"/>
    <property type="match status" value="1"/>
</dbReference>
<organism evidence="4 5">
    <name type="scientific">Oikopleura dioica</name>
    <name type="common">Tunicate</name>
    <dbReference type="NCBI Taxonomy" id="34765"/>
    <lineage>
        <taxon>Eukaryota</taxon>
        <taxon>Metazoa</taxon>
        <taxon>Chordata</taxon>
        <taxon>Tunicata</taxon>
        <taxon>Appendicularia</taxon>
        <taxon>Copelata</taxon>
        <taxon>Oikopleuridae</taxon>
        <taxon>Oikopleura</taxon>
    </lineage>
</organism>
<evidence type="ECO:0000313" key="4">
    <source>
        <dbReference type="EMBL" id="CAG5087737.1"/>
    </source>
</evidence>
<feature type="coiled-coil region" evidence="3">
    <location>
        <begin position="165"/>
        <end position="192"/>
    </location>
</feature>
<accession>A0ABN7S2A5</accession>
<evidence type="ECO:0000256" key="3">
    <source>
        <dbReference type="SAM" id="Coils"/>
    </source>
</evidence>
<dbReference type="InterPro" id="IPR036383">
    <property type="entry name" value="TSP1_rpt_sf"/>
</dbReference>
<proteinExistence type="predicted"/>
<keyword evidence="1" id="KW-0677">Repeat</keyword>
<dbReference type="PROSITE" id="PS50092">
    <property type="entry name" value="TSP1"/>
    <property type="match status" value="1"/>
</dbReference>
<dbReference type="PANTHER" id="PTHR22906:SF21">
    <property type="entry name" value="SEMA DOMAIN-CONTAINING PROTEIN"/>
    <property type="match status" value="1"/>
</dbReference>
<dbReference type="SUPFAM" id="SSF82895">
    <property type="entry name" value="TSP-1 type 1 repeat"/>
    <property type="match status" value="1"/>
</dbReference>
<dbReference type="SMART" id="SM00209">
    <property type="entry name" value="TSP1"/>
    <property type="match status" value="1"/>
</dbReference>